<evidence type="ECO:0000256" key="1">
    <source>
        <dbReference type="SAM" id="SignalP"/>
    </source>
</evidence>
<accession>A0ABU9HGQ8</accession>
<dbReference type="Gene3D" id="1.20.1530.20">
    <property type="match status" value="1"/>
</dbReference>
<feature type="chain" id="PRO_5047142545" description="Bile acid:sodium symporter" evidence="1">
    <location>
        <begin position="24"/>
        <end position="61"/>
    </location>
</feature>
<dbReference type="Proteomes" id="UP001366060">
    <property type="component" value="Unassembled WGS sequence"/>
</dbReference>
<evidence type="ECO:0008006" key="4">
    <source>
        <dbReference type="Google" id="ProtNLM"/>
    </source>
</evidence>
<gene>
    <name evidence="2" type="ORF">V6255_18420</name>
</gene>
<evidence type="ECO:0000313" key="3">
    <source>
        <dbReference type="Proteomes" id="UP001366060"/>
    </source>
</evidence>
<comment type="caution">
    <text evidence="2">The sequence shown here is derived from an EMBL/GenBank/DDBJ whole genome shotgun (WGS) entry which is preliminary data.</text>
</comment>
<sequence>GLQNSGFASALAMKFFAPTAAFAGTIFSIWHNMSGSILAGYWSRTSNESETNKLIKEHSNK</sequence>
<feature type="signal peptide" evidence="1">
    <location>
        <begin position="1"/>
        <end position="23"/>
    </location>
</feature>
<proteinExistence type="predicted"/>
<reference evidence="2 3" key="1">
    <citation type="submission" date="2024-02" db="EMBL/GenBank/DDBJ databases">
        <title>Bacteria isolated from the canopy kelp, Nereocystis luetkeana.</title>
        <authorList>
            <person name="Pfister C.A."/>
            <person name="Younker I.T."/>
            <person name="Light S.H."/>
        </authorList>
    </citation>
    <scope>NUCLEOTIDE SEQUENCE [LARGE SCALE GENOMIC DNA]</scope>
    <source>
        <strain evidence="2 3">TI.2.07</strain>
    </source>
</reference>
<keyword evidence="1" id="KW-0732">Signal</keyword>
<organism evidence="2 3">
    <name type="scientific">Psychromonas arctica</name>
    <dbReference type="NCBI Taxonomy" id="168275"/>
    <lineage>
        <taxon>Bacteria</taxon>
        <taxon>Pseudomonadati</taxon>
        <taxon>Pseudomonadota</taxon>
        <taxon>Gammaproteobacteria</taxon>
        <taxon>Alteromonadales</taxon>
        <taxon>Psychromonadaceae</taxon>
        <taxon>Psychromonas</taxon>
    </lineage>
</organism>
<feature type="non-terminal residue" evidence="2">
    <location>
        <position position="1"/>
    </location>
</feature>
<dbReference type="EMBL" id="JBAKBA010000242">
    <property type="protein sequence ID" value="MEL0661085.1"/>
    <property type="molecule type" value="Genomic_DNA"/>
</dbReference>
<evidence type="ECO:0000313" key="2">
    <source>
        <dbReference type="EMBL" id="MEL0661085.1"/>
    </source>
</evidence>
<keyword evidence="3" id="KW-1185">Reference proteome</keyword>
<name>A0ABU9HGQ8_9GAMM</name>
<dbReference type="InterPro" id="IPR038770">
    <property type="entry name" value="Na+/solute_symporter_sf"/>
</dbReference>
<protein>
    <recommendedName>
        <fullName evidence="4">Bile acid:sodium symporter</fullName>
    </recommendedName>
</protein>